<reference evidence="2 3" key="1">
    <citation type="submission" date="2015-08" db="EMBL/GenBank/DDBJ databases">
        <title>Complete genome sequence of Rufibacter tibetensis strain 1351t, a radiation-resistant bacterium from tibet plateau.</title>
        <authorList>
            <person name="Dai J."/>
        </authorList>
    </citation>
    <scope>NUCLEOTIDE SEQUENCE [LARGE SCALE GENOMIC DNA]</scope>
    <source>
        <strain evidence="2 3">1351</strain>
    </source>
</reference>
<evidence type="ECO:0000256" key="1">
    <source>
        <dbReference type="SAM" id="MobiDB-lite"/>
    </source>
</evidence>
<feature type="compositionally biased region" description="Polar residues" evidence="1">
    <location>
        <begin position="184"/>
        <end position="201"/>
    </location>
</feature>
<dbReference type="AlphaFoldDB" id="A0A0P0C6D9"/>
<dbReference type="EMBL" id="CP012643">
    <property type="protein sequence ID" value="ALJ00790.1"/>
    <property type="molecule type" value="Genomic_DNA"/>
</dbReference>
<accession>A0A0P0C6D9</accession>
<dbReference type="Proteomes" id="UP000061382">
    <property type="component" value="Chromosome"/>
</dbReference>
<protein>
    <submittedName>
        <fullName evidence="2">Uncharacterized protein</fullName>
    </submittedName>
</protein>
<sequence length="386" mass="43931">MSLQFGEYLKQELNNLDWKLLEIGVAWVRRSGVRHIFNDLAAFLERGGEIKCIVGVDFEHTTLEGVQDLMLLKEHGKFILYVYHNEASSVFHPKCYLFSNNEYAKLIVGSNNFVEAGLYTNIEASLEITEQSSDPAIVEAKKSFEFWCDTTNNLAFELDEPFFNALVENGYLKSETDLKSFLSSYRGSSTSNESPTATQNRLFGRKNYSAPRVSRQSDSVENIEEVFSEASNQDSDENVNSAEEQAPTGTTPSLRGRNLYMRVRKAHESRLTQTQIPKRLLQDMFFEDLNEIISGHDGEVHRVSVAHARGAINTMKLEVPEMRDFEDPVMEFRHTDDGLIYNVYDSSTLQGQRIRRILDEGLSSSPPTTFSTLPSDLSRATLWRFI</sequence>
<proteinExistence type="predicted"/>
<dbReference type="Gene3D" id="3.30.870.10">
    <property type="entry name" value="Endonuclease Chain A"/>
    <property type="match status" value="1"/>
</dbReference>
<evidence type="ECO:0000313" key="3">
    <source>
        <dbReference type="Proteomes" id="UP000061382"/>
    </source>
</evidence>
<feature type="compositionally biased region" description="Polar residues" evidence="1">
    <location>
        <begin position="229"/>
        <end position="253"/>
    </location>
</feature>
<feature type="region of interest" description="Disordered" evidence="1">
    <location>
        <begin position="184"/>
        <end position="255"/>
    </location>
</feature>
<name>A0A0P0C6D9_9BACT</name>
<dbReference type="KEGG" id="rti:DC20_19620"/>
<dbReference type="SUPFAM" id="SSF56024">
    <property type="entry name" value="Phospholipase D/nuclease"/>
    <property type="match status" value="1"/>
</dbReference>
<keyword evidence="3" id="KW-1185">Reference proteome</keyword>
<dbReference type="PATRIC" id="fig|512763.3.peg.4305"/>
<organism evidence="2 3">
    <name type="scientific">Rufibacter tibetensis</name>
    <dbReference type="NCBI Taxonomy" id="512763"/>
    <lineage>
        <taxon>Bacteria</taxon>
        <taxon>Pseudomonadati</taxon>
        <taxon>Bacteroidota</taxon>
        <taxon>Cytophagia</taxon>
        <taxon>Cytophagales</taxon>
        <taxon>Hymenobacteraceae</taxon>
        <taxon>Rufibacter</taxon>
    </lineage>
</organism>
<gene>
    <name evidence="2" type="ORF">DC20_19620</name>
</gene>
<evidence type="ECO:0000313" key="2">
    <source>
        <dbReference type="EMBL" id="ALJ00790.1"/>
    </source>
</evidence>